<feature type="transmembrane region" description="Helical" evidence="2">
    <location>
        <begin position="27"/>
        <end position="44"/>
    </location>
</feature>
<evidence type="ECO:0000256" key="2">
    <source>
        <dbReference type="SAM" id="Phobius"/>
    </source>
</evidence>
<evidence type="ECO:0000313" key="3">
    <source>
        <dbReference type="EMBL" id="OGZ05794.1"/>
    </source>
</evidence>
<reference evidence="3 4" key="1">
    <citation type="journal article" date="2016" name="Nat. Commun.">
        <title>Thousands of microbial genomes shed light on interconnected biogeochemical processes in an aquifer system.</title>
        <authorList>
            <person name="Anantharaman K."/>
            <person name="Brown C.T."/>
            <person name="Hug L.A."/>
            <person name="Sharon I."/>
            <person name="Castelle C.J."/>
            <person name="Probst A.J."/>
            <person name="Thomas B.C."/>
            <person name="Singh A."/>
            <person name="Wilkins M.J."/>
            <person name="Karaoz U."/>
            <person name="Brodie E.L."/>
            <person name="Williams K.H."/>
            <person name="Hubbard S.S."/>
            <person name="Banfield J.F."/>
        </authorList>
    </citation>
    <scope>NUCLEOTIDE SEQUENCE [LARGE SCALE GENOMIC DNA]</scope>
</reference>
<protein>
    <submittedName>
        <fullName evidence="3">Uncharacterized protein</fullName>
    </submittedName>
</protein>
<organism evidence="3 4">
    <name type="scientific">Candidatus Lloydbacteria bacterium RIFCSPHIGHO2_01_FULL_49_22</name>
    <dbReference type="NCBI Taxonomy" id="1798658"/>
    <lineage>
        <taxon>Bacteria</taxon>
        <taxon>Candidatus Lloydiibacteriota</taxon>
    </lineage>
</organism>
<accession>A0A1G2CWR6</accession>
<gene>
    <name evidence="3" type="ORF">A2845_03250</name>
</gene>
<keyword evidence="2" id="KW-0472">Membrane</keyword>
<evidence type="ECO:0000256" key="1">
    <source>
        <dbReference type="SAM" id="MobiDB-lite"/>
    </source>
</evidence>
<comment type="caution">
    <text evidence="3">The sequence shown here is derived from an EMBL/GenBank/DDBJ whole genome shotgun (WGS) entry which is preliminary data.</text>
</comment>
<keyword evidence="2" id="KW-1133">Transmembrane helix</keyword>
<keyword evidence="2" id="KW-0812">Transmembrane</keyword>
<name>A0A1G2CWR6_9BACT</name>
<feature type="compositionally biased region" description="Acidic residues" evidence="1">
    <location>
        <begin position="85"/>
        <end position="95"/>
    </location>
</feature>
<evidence type="ECO:0000313" key="4">
    <source>
        <dbReference type="Proteomes" id="UP000177122"/>
    </source>
</evidence>
<dbReference type="Proteomes" id="UP000177122">
    <property type="component" value="Unassembled WGS sequence"/>
</dbReference>
<proteinExistence type="predicted"/>
<sequence>MLRNILIVVGLLVALDPYLGFPQSVDKFILTGLGLFVVFLIALTRRGRIHHEVHEMKEESPTALHIERTEVADSPRMHVERNTIEDTESLEDSEGGETVVEKKTTVVRRRKRDNGDGLSSEERVRM</sequence>
<dbReference type="EMBL" id="MHLI01000006">
    <property type="protein sequence ID" value="OGZ05794.1"/>
    <property type="molecule type" value="Genomic_DNA"/>
</dbReference>
<feature type="region of interest" description="Disordered" evidence="1">
    <location>
        <begin position="79"/>
        <end position="126"/>
    </location>
</feature>
<dbReference type="AlphaFoldDB" id="A0A1G2CWR6"/>